<dbReference type="AlphaFoldDB" id="A0A5Q0H2N7"/>
<evidence type="ECO:0000313" key="6">
    <source>
        <dbReference type="Proteomes" id="UP000325787"/>
    </source>
</evidence>
<comment type="similarity">
    <text evidence="1">Belongs to the D-alanine--D-alanine ligase family.</text>
</comment>
<dbReference type="SUPFAM" id="SSF56059">
    <property type="entry name" value="Glutathione synthetase ATP-binding domain-like"/>
    <property type="match status" value="1"/>
</dbReference>
<dbReference type="KEGG" id="ssyi:EKG83_23265"/>
<dbReference type="PANTHER" id="PTHR23132">
    <property type="entry name" value="D-ALANINE--D-ALANINE LIGASE"/>
    <property type="match status" value="1"/>
</dbReference>
<evidence type="ECO:0000256" key="2">
    <source>
        <dbReference type="ARBA" id="ARBA00022598"/>
    </source>
</evidence>
<evidence type="ECO:0000313" key="5">
    <source>
        <dbReference type="EMBL" id="QFZ19952.1"/>
    </source>
</evidence>
<dbReference type="PROSITE" id="PS50975">
    <property type="entry name" value="ATP_GRASP"/>
    <property type="match status" value="1"/>
</dbReference>
<dbReference type="PANTHER" id="PTHR23132:SF23">
    <property type="entry name" value="D-ALANINE--D-ALANINE LIGASE B"/>
    <property type="match status" value="1"/>
</dbReference>
<sequence>MSGLRVVVLRPAVFDPLNSWGNEECVGAVVDALTRSGVPAECRTVEDLRELDAHRGRPGLLAFPNARRLDGSESLIEALARRRIPFVGSSGPGMAVEDKSYLKRRLAAAGIPTPHGTVFDGDRAVEASTDGLRFPLVVKPVRGAESVGVAKHEDVASLRTALGRPGRFLIEEWHRHREFTVAVVGNGSALVAAPAEIVLPAGKDILDSDTKAHRITSTLVRADSRSATGAAGVALRAFDVLGLRDWARIDVVVDDDGTPYVIDVNTMPGLRREIGHPSYFPRCLAFSRGLDYDESVRALIAASALRHGLEVTPVLRAAHSKAMGR</sequence>
<dbReference type="GO" id="GO:0046872">
    <property type="term" value="F:metal ion binding"/>
    <property type="evidence" value="ECO:0007669"/>
    <property type="project" value="InterPro"/>
</dbReference>
<proteinExistence type="inferred from homology"/>
<accession>A0A5Q0H2N7</accession>
<feature type="domain" description="ATP-grasp" evidence="4">
    <location>
        <begin position="103"/>
        <end position="301"/>
    </location>
</feature>
<dbReference type="RefSeq" id="WP_033429407.1">
    <property type="nucleotide sequence ID" value="NZ_CP034550.1"/>
</dbReference>
<reference evidence="6" key="1">
    <citation type="journal article" date="2021" name="Curr. Microbiol.">
        <title>Complete genome of nocamycin-producing strain Saccharothrix syringae NRRL B-16468 reveals the biosynthetic potential for secondary metabolites.</title>
        <authorList>
            <person name="Mo X."/>
            <person name="Yang S."/>
        </authorList>
    </citation>
    <scope>NUCLEOTIDE SEQUENCE [LARGE SCALE GENOMIC DNA]</scope>
    <source>
        <strain evidence="6">ATCC 51364 / DSM 43886 / JCM 6844 / KCTC 9398 / NBRC 14523 / NRRL B-16468 / INA 2240</strain>
    </source>
</reference>
<keyword evidence="3" id="KW-0547">Nucleotide-binding</keyword>
<dbReference type="Gene3D" id="3.30.1490.20">
    <property type="entry name" value="ATP-grasp fold, A domain"/>
    <property type="match status" value="1"/>
</dbReference>
<dbReference type="InterPro" id="IPR011095">
    <property type="entry name" value="Dala_Dala_lig_C"/>
</dbReference>
<dbReference type="GO" id="GO:0008716">
    <property type="term" value="F:D-alanine-D-alanine ligase activity"/>
    <property type="evidence" value="ECO:0007669"/>
    <property type="project" value="InterPro"/>
</dbReference>
<evidence type="ECO:0000256" key="1">
    <source>
        <dbReference type="ARBA" id="ARBA00010871"/>
    </source>
</evidence>
<evidence type="ECO:0000256" key="3">
    <source>
        <dbReference type="PROSITE-ProRule" id="PRU00409"/>
    </source>
</evidence>
<dbReference type="Gene3D" id="3.30.470.20">
    <property type="entry name" value="ATP-grasp fold, B domain"/>
    <property type="match status" value="1"/>
</dbReference>
<keyword evidence="6" id="KW-1185">Reference proteome</keyword>
<name>A0A5Q0H2N7_SACSY</name>
<dbReference type="Proteomes" id="UP000325787">
    <property type="component" value="Chromosome"/>
</dbReference>
<dbReference type="Pfam" id="PF07478">
    <property type="entry name" value="Dala_Dala_lig_C"/>
    <property type="match status" value="1"/>
</dbReference>
<dbReference type="OrthoDB" id="2210549at2"/>
<keyword evidence="3" id="KW-0067">ATP-binding</keyword>
<gene>
    <name evidence="5" type="ORF">EKG83_23265</name>
</gene>
<organism evidence="5 6">
    <name type="scientific">Saccharothrix syringae</name>
    <name type="common">Nocardiopsis syringae</name>
    <dbReference type="NCBI Taxonomy" id="103733"/>
    <lineage>
        <taxon>Bacteria</taxon>
        <taxon>Bacillati</taxon>
        <taxon>Actinomycetota</taxon>
        <taxon>Actinomycetes</taxon>
        <taxon>Pseudonocardiales</taxon>
        <taxon>Pseudonocardiaceae</taxon>
        <taxon>Saccharothrix</taxon>
    </lineage>
</organism>
<evidence type="ECO:0000259" key="4">
    <source>
        <dbReference type="PROSITE" id="PS50975"/>
    </source>
</evidence>
<protein>
    <submittedName>
        <fullName evidence="5">ATP-grasp domain-containing protein</fullName>
    </submittedName>
</protein>
<dbReference type="InterPro" id="IPR013815">
    <property type="entry name" value="ATP_grasp_subdomain_1"/>
</dbReference>
<dbReference type="EMBL" id="CP034550">
    <property type="protein sequence ID" value="QFZ19952.1"/>
    <property type="molecule type" value="Genomic_DNA"/>
</dbReference>
<dbReference type="InterPro" id="IPR011761">
    <property type="entry name" value="ATP-grasp"/>
</dbReference>
<dbReference type="GO" id="GO:0005524">
    <property type="term" value="F:ATP binding"/>
    <property type="evidence" value="ECO:0007669"/>
    <property type="project" value="UniProtKB-UniRule"/>
</dbReference>
<keyword evidence="2" id="KW-0436">Ligase</keyword>